<dbReference type="Proteomes" id="UP000717364">
    <property type="component" value="Unassembled WGS sequence"/>
</dbReference>
<evidence type="ECO:0000313" key="3">
    <source>
        <dbReference type="Proteomes" id="UP000717364"/>
    </source>
</evidence>
<comment type="caution">
    <text evidence="2">The sequence shown here is derived from an EMBL/GenBank/DDBJ whole genome shotgun (WGS) entry which is preliminary data.</text>
</comment>
<organism evidence="2 3">
    <name type="scientific">Leptothoe spongobia TAU-MAC 1115</name>
    <dbReference type="NCBI Taxonomy" id="1967444"/>
    <lineage>
        <taxon>Bacteria</taxon>
        <taxon>Bacillati</taxon>
        <taxon>Cyanobacteriota</taxon>
        <taxon>Cyanophyceae</taxon>
        <taxon>Nodosilineales</taxon>
        <taxon>Cymatolegaceae</taxon>
        <taxon>Leptothoe</taxon>
        <taxon>Leptothoe spongobia</taxon>
    </lineage>
</organism>
<reference evidence="2" key="1">
    <citation type="submission" date="2020-11" db="EMBL/GenBank/DDBJ databases">
        <authorList>
            <person name="Konstantinou D."/>
            <person name="Gkelis S."/>
            <person name="Popin R."/>
            <person name="Fewer D."/>
            <person name="Sivonen K."/>
        </authorList>
    </citation>
    <scope>NUCLEOTIDE SEQUENCE</scope>
    <source>
        <strain evidence="2">TAU-MAC 1115</strain>
    </source>
</reference>
<feature type="region of interest" description="Disordered" evidence="1">
    <location>
        <begin position="103"/>
        <end position="136"/>
    </location>
</feature>
<keyword evidence="3" id="KW-1185">Reference proteome</keyword>
<protein>
    <submittedName>
        <fullName evidence="2">Uncharacterized protein</fullName>
    </submittedName>
</protein>
<name>A0A947DF80_9CYAN</name>
<sequence>MTNQITDSLMHPNLHQQCQDTNHLINERTLSNHTAEQSNFVEFSMYDLAVITGGNSTGNPEDKYEASGVRLNHNETIISSTNTTQAKSPAIVLLNLDALAAISGGNGEGKSEDEYGDDALSANHNETMVSSEIKRH</sequence>
<dbReference type="RefSeq" id="WP_215608850.1">
    <property type="nucleotide sequence ID" value="NZ_JADOES010000016.1"/>
</dbReference>
<evidence type="ECO:0000256" key="1">
    <source>
        <dbReference type="SAM" id="MobiDB-lite"/>
    </source>
</evidence>
<dbReference type="EMBL" id="JADOES010000016">
    <property type="protein sequence ID" value="MBT9315781.1"/>
    <property type="molecule type" value="Genomic_DNA"/>
</dbReference>
<evidence type="ECO:0000313" key="2">
    <source>
        <dbReference type="EMBL" id="MBT9315781.1"/>
    </source>
</evidence>
<reference evidence="2" key="2">
    <citation type="journal article" date="2021" name="Mar. Drugs">
        <title>Genome Reduction and Secondary Metabolism of the Marine Sponge-Associated Cyanobacterium Leptothoe.</title>
        <authorList>
            <person name="Konstantinou D."/>
            <person name="Popin R.V."/>
            <person name="Fewer D.P."/>
            <person name="Sivonen K."/>
            <person name="Gkelis S."/>
        </authorList>
    </citation>
    <scope>NUCLEOTIDE SEQUENCE</scope>
    <source>
        <strain evidence="2">TAU-MAC 1115</strain>
    </source>
</reference>
<gene>
    <name evidence="2" type="ORF">IXB50_10120</name>
</gene>
<accession>A0A947DF80</accession>
<proteinExistence type="predicted"/>
<dbReference type="AlphaFoldDB" id="A0A947DF80"/>